<sequence>MKTQTKSKKLNKAWLNNHVTDPYVQQAQKDGYRSRAAYKLKEIDEELKLIRPGQVVVDLGATPGAWSQYLRRKFAPKEAGQGGAAVGQLNGTIIALDLLDFEPIEGVQFIQGDFQEDAVLAQLEAALAGRPVDVVVSDMAPNLSGIASTDGARIANLIELAVDFAGQHLKPEGALVAKVFHGSGYDQLVQLFRAQFKTVKVVKPKASRERSSETFLVGIGVKNR</sequence>
<proteinExistence type="predicted"/>
<evidence type="ECO:0000313" key="2">
    <source>
        <dbReference type="Proteomes" id="UP001076464"/>
    </source>
</evidence>
<comment type="caution">
    <text evidence="1">The sequence shown here is derived from an EMBL/GenBank/DDBJ whole genome shotgun (WGS) entry which is preliminary data.</text>
</comment>
<reference evidence="1" key="1">
    <citation type="submission" date="2022-08" db="EMBL/GenBank/DDBJ databases">
        <title>Genome sequencing of Pelomonas sp. UHG3.</title>
        <authorList>
            <person name="So Y."/>
        </authorList>
    </citation>
    <scope>NUCLEOTIDE SEQUENCE</scope>
    <source>
        <strain evidence="1">UHG3</strain>
    </source>
</reference>
<dbReference type="Proteomes" id="UP001076464">
    <property type="component" value="Unassembled WGS sequence"/>
</dbReference>
<keyword evidence="1" id="KW-0489">Methyltransferase</keyword>
<organism evidence="1 2">
    <name type="scientific">Roseateles hydrophilus</name>
    <dbReference type="NCBI Taxonomy" id="2975054"/>
    <lineage>
        <taxon>Bacteria</taxon>
        <taxon>Pseudomonadati</taxon>
        <taxon>Pseudomonadota</taxon>
        <taxon>Betaproteobacteria</taxon>
        <taxon>Burkholderiales</taxon>
        <taxon>Sphaerotilaceae</taxon>
        <taxon>Roseateles</taxon>
    </lineage>
</organism>
<evidence type="ECO:0000313" key="1">
    <source>
        <dbReference type="EMBL" id="MCY4747232.1"/>
    </source>
</evidence>
<accession>A0ACC6CFL1</accession>
<gene>
    <name evidence="1" type="ORF">NYO99_19825</name>
</gene>
<keyword evidence="2" id="KW-1185">Reference proteome</keyword>
<protein>
    <submittedName>
        <fullName evidence="1">RlmE family RNA methyltransferase</fullName>
    </submittedName>
</protein>
<dbReference type="EMBL" id="JAPPUY010000006">
    <property type="protein sequence ID" value="MCY4747232.1"/>
    <property type="molecule type" value="Genomic_DNA"/>
</dbReference>
<keyword evidence="1" id="KW-0808">Transferase</keyword>
<name>A0ACC6CFL1_9BURK</name>